<gene>
    <name evidence="9" type="ordered locus">Acid_1721</name>
</gene>
<evidence type="ECO:0000256" key="5">
    <source>
        <dbReference type="ARBA" id="ARBA00022932"/>
    </source>
</evidence>
<organism evidence="9">
    <name type="scientific">Solibacter usitatus (strain Ellin6076)</name>
    <dbReference type="NCBI Taxonomy" id="234267"/>
    <lineage>
        <taxon>Bacteria</taxon>
        <taxon>Pseudomonadati</taxon>
        <taxon>Acidobacteriota</taxon>
        <taxon>Terriglobia</taxon>
        <taxon>Bryobacterales</taxon>
        <taxon>Solibacteraceae</taxon>
        <taxon>Candidatus Solibacter</taxon>
    </lineage>
</organism>
<evidence type="ECO:0000313" key="9">
    <source>
        <dbReference type="EMBL" id="ABJ82711.1"/>
    </source>
</evidence>
<comment type="catalytic activity">
    <reaction evidence="7">
        <text>DNA(n) + a 2'-deoxyribonucleoside 5'-triphosphate = DNA(n+1) + diphosphate</text>
        <dbReference type="Rhea" id="RHEA:22508"/>
        <dbReference type="Rhea" id="RHEA-COMP:17339"/>
        <dbReference type="Rhea" id="RHEA-COMP:17340"/>
        <dbReference type="ChEBI" id="CHEBI:33019"/>
        <dbReference type="ChEBI" id="CHEBI:61560"/>
        <dbReference type="ChEBI" id="CHEBI:173112"/>
        <dbReference type="EC" id="2.7.7.7"/>
    </reaction>
</comment>
<evidence type="ECO:0000256" key="3">
    <source>
        <dbReference type="ARBA" id="ARBA00022695"/>
    </source>
</evidence>
<keyword evidence="4" id="KW-0235">DNA replication</keyword>
<dbReference type="HOGENOM" id="CLU_787323_0_0_0"/>
<dbReference type="GO" id="GO:0003677">
    <property type="term" value="F:DNA binding"/>
    <property type="evidence" value="ECO:0007669"/>
    <property type="project" value="InterPro"/>
</dbReference>
<dbReference type="eggNOG" id="COG1466">
    <property type="taxonomic scope" value="Bacteria"/>
</dbReference>
<dbReference type="Gene3D" id="3.40.50.300">
    <property type="entry name" value="P-loop containing nucleotide triphosphate hydrolases"/>
    <property type="match status" value="1"/>
</dbReference>
<evidence type="ECO:0000256" key="7">
    <source>
        <dbReference type="ARBA" id="ARBA00049244"/>
    </source>
</evidence>
<comment type="similarity">
    <text evidence="6">Belongs to the DNA polymerase HolA subunit family.</text>
</comment>
<dbReference type="STRING" id="234267.Acid_1721"/>
<proteinExistence type="inferred from homology"/>
<dbReference type="PANTHER" id="PTHR34388">
    <property type="entry name" value="DNA POLYMERASE III SUBUNIT DELTA"/>
    <property type="match status" value="1"/>
</dbReference>
<dbReference type="AlphaFoldDB" id="Q027U6"/>
<dbReference type="Pfam" id="PF21694">
    <property type="entry name" value="DNA_pol3_delta_C"/>
    <property type="match status" value="1"/>
</dbReference>
<dbReference type="NCBIfam" id="TIGR01128">
    <property type="entry name" value="holA"/>
    <property type="match status" value="1"/>
</dbReference>
<dbReference type="EC" id="2.7.7.7" evidence="1"/>
<dbReference type="KEGG" id="sus:Acid_1721"/>
<dbReference type="PANTHER" id="PTHR34388:SF1">
    <property type="entry name" value="DNA POLYMERASE III SUBUNIT DELTA"/>
    <property type="match status" value="1"/>
</dbReference>
<reference evidence="9" key="1">
    <citation type="submission" date="2006-10" db="EMBL/GenBank/DDBJ databases">
        <title>Complete sequence of Solibacter usitatus Ellin6076.</title>
        <authorList>
            <consortium name="US DOE Joint Genome Institute"/>
            <person name="Copeland A."/>
            <person name="Lucas S."/>
            <person name="Lapidus A."/>
            <person name="Barry K."/>
            <person name="Detter J.C."/>
            <person name="Glavina del Rio T."/>
            <person name="Hammon N."/>
            <person name="Israni S."/>
            <person name="Dalin E."/>
            <person name="Tice H."/>
            <person name="Pitluck S."/>
            <person name="Thompson L.S."/>
            <person name="Brettin T."/>
            <person name="Bruce D."/>
            <person name="Han C."/>
            <person name="Tapia R."/>
            <person name="Gilna P."/>
            <person name="Schmutz J."/>
            <person name="Larimer F."/>
            <person name="Land M."/>
            <person name="Hauser L."/>
            <person name="Kyrpides N."/>
            <person name="Mikhailova N."/>
            <person name="Janssen P.H."/>
            <person name="Kuske C.R."/>
            <person name="Richardson P."/>
        </authorList>
    </citation>
    <scope>NUCLEOTIDE SEQUENCE</scope>
    <source>
        <strain evidence="9">Ellin6076</strain>
    </source>
</reference>
<feature type="domain" description="DNA polymerase III delta subunit-like C-terminal" evidence="8">
    <location>
        <begin position="229"/>
        <end position="349"/>
    </location>
</feature>
<dbReference type="GO" id="GO:0003887">
    <property type="term" value="F:DNA-directed DNA polymerase activity"/>
    <property type="evidence" value="ECO:0007669"/>
    <property type="project" value="UniProtKB-KW"/>
</dbReference>
<dbReference type="GO" id="GO:0009360">
    <property type="term" value="C:DNA polymerase III complex"/>
    <property type="evidence" value="ECO:0007669"/>
    <property type="project" value="TreeGrafter"/>
</dbReference>
<dbReference type="SUPFAM" id="SSF52540">
    <property type="entry name" value="P-loop containing nucleoside triphosphate hydrolases"/>
    <property type="match status" value="1"/>
</dbReference>
<protein>
    <recommendedName>
        <fullName evidence="1">DNA-directed DNA polymerase</fullName>
        <ecNumber evidence="1">2.7.7.7</ecNumber>
    </recommendedName>
</protein>
<evidence type="ECO:0000256" key="1">
    <source>
        <dbReference type="ARBA" id="ARBA00012417"/>
    </source>
</evidence>
<dbReference type="InterPro" id="IPR008921">
    <property type="entry name" value="DNA_pol3_clamp-load_cplx_C"/>
</dbReference>
<dbReference type="Gene3D" id="1.20.272.10">
    <property type="match status" value="1"/>
</dbReference>
<keyword evidence="2 9" id="KW-0808">Transferase</keyword>
<dbReference type="InParanoid" id="Q027U6"/>
<dbReference type="EMBL" id="CP000473">
    <property type="protein sequence ID" value="ABJ82711.1"/>
    <property type="molecule type" value="Genomic_DNA"/>
</dbReference>
<sequence length="352" mass="38716">MTPAQFQNRIKKGTLPAATLLLGPEAYERRRIKDALLAGVPEGSVTQHDLSEVTVAEILDDARALSLFASERLIWVVNAELALPRGRAAASDDESDNDAPAAAGDAAPLVSYMKDPTPGVTLIFEAIRYDFEGEDKRKQDRVRKFYAAIPDVVELHKYSVQDARAEAESLVRHAGFRMDPAALDLLIEALGADIARVAVEVEKLSLFAGNRVIGVDDITELVPDARATTIFALVNALGRRDRARSLAILDTLTREGEYLPLALAFLSSQFRMALVAREAGLKNSSQIQGHFSKLGIPMWGSRAEQVYQTVSKFTPPQMERAIKLIYKADKGLRDARPDDRIVMETFITELVS</sequence>
<evidence type="ECO:0000256" key="4">
    <source>
        <dbReference type="ARBA" id="ARBA00022705"/>
    </source>
</evidence>
<accession>Q027U6</accession>
<dbReference type="Gene3D" id="1.10.8.60">
    <property type="match status" value="1"/>
</dbReference>
<keyword evidence="3 9" id="KW-0548">Nucleotidyltransferase</keyword>
<keyword evidence="5" id="KW-0239">DNA-directed DNA polymerase</keyword>
<dbReference type="InterPro" id="IPR048466">
    <property type="entry name" value="DNA_pol3_delta-like_C"/>
</dbReference>
<dbReference type="SUPFAM" id="SSF48019">
    <property type="entry name" value="post-AAA+ oligomerization domain-like"/>
    <property type="match status" value="1"/>
</dbReference>
<dbReference type="GO" id="GO:0006261">
    <property type="term" value="P:DNA-templated DNA replication"/>
    <property type="evidence" value="ECO:0007669"/>
    <property type="project" value="TreeGrafter"/>
</dbReference>
<evidence type="ECO:0000256" key="2">
    <source>
        <dbReference type="ARBA" id="ARBA00022679"/>
    </source>
</evidence>
<name>Q027U6_SOLUE</name>
<dbReference type="InterPro" id="IPR005790">
    <property type="entry name" value="DNA_polIII_delta"/>
</dbReference>
<dbReference type="OrthoDB" id="127715at2"/>
<evidence type="ECO:0000256" key="6">
    <source>
        <dbReference type="ARBA" id="ARBA00034754"/>
    </source>
</evidence>
<dbReference type="InterPro" id="IPR027417">
    <property type="entry name" value="P-loop_NTPase"/>
</dbReference>
<evidence type="ECO:0000259" key="8">
    <source>
        <dbReference type="Pfam" id="PF21694"/>
    </source>
</evidence>